<dbReference type="EMBL" id="MCFI01000025">
    <property type="protein sequence ID" value="ORY75726.1"/>
    <property type="molecule type" value="Genomic_DNA"/>
</dbReference>
<name>A0A1Y2EX71_PROLT</name>
<keyword evidence="12" id="KW-1185">Reference proteome</keyword>
<dbReference type="OrthoDB" id="10250268at2759"/>
<dbReference type="GO" id="GO:0005743">
    <property type="term" value="C:mitochondrial inner membrane"/>
    <property type="evidence" value="ECO:0007669"/>
    <property type="project" value="UniProtKB-SubCell"/>
</dbReference>
<organism evidence="11 12">
    <name type="scientific">Protomyces lactucae-debilis</name>
    <dbReference type="NCBI Taxonomy" id="2754530"/>
    <lineage>
        <taxon>Eukaryota</taxon>
        <taxon>Fungi</taxon>
        <taxon>Dikarya</taxon>
        <taxon>Ascomycota</taxon>
        <taxon>Taphrinomycotina</taxon>
        <taxon>Taphrinomycetes</taxon>
        <taxon>Taphrinales</taxon>
        <taxon>Protomycetaceae</taxon>
        <taxon>Protomyces</taxon>
    </lineage>
</organism>
<dbReference type="PANTHER" id="PTHR12878">
    <property type="entry name" value="NADH-UBIQUINONE OXIDOREDUCTASE B8 SUBUNIT"/>
    <property type="match status" value="1"/>
</dbReference>
<evidence type="ECO:0000313" key="12">
    <source>
        <dbReference type="Proteomes" id="UP000193685"/>
    </source>
</evidence>
<evidence type="ECO:0000256" key="9">
    <source>
        <dbReference type="ARBA" id="ARBA00023136"/>
    </source>
</evidence>
<feature type="domain" description="Ribosomal protein/NADH dehydrogenase" evidence="10">
    <location>
        <begin position="33"/>
        <end position="106"/>
    </location>
</feature>
<accession>A0A1Y2EX71</accession>
<reference evidence="11 12" key="1">
    <citation type="submission" date="2016-07" db="EMBL/GenBank/DDBJ databases">
        <title>Pervasive Adenine N6-methylation of Active Genes in Fungi.</title>
        <authorList>
            <consortium name="DOE Joint Genome Institute"/>
            <person name="Mondo S.J."/>
            <person name="Dannebaum R.O."/>
            <person name="Kuo R.C."/>
            <person name="Labutti K."/>
            <person name="Haridas S."/>
            <person name="Kuo A."/>
            <person name="Salamov A."/>
            <person name="Ahrendt S.R."/>
            <person name="Lipzen A."/>
            <person name="Sullivan W."/>
            <person name="Andreopoulos W.B."/>
            <person name="Clum A."/>
            <person name="Lindquist E."/>
            <person name="Daum C."/>
            <person name="Ramamoorthy G.K."/>
            <person name="Gryganskyi A."/>
            <person name="Culley D."/>
            <person name="Magnuson J.K."/>
            <person name="James T.Y."/>
            <person name="O'Malley M.A."/>
            <person name="Stajich J.E."/>
            <person name="Spatafora J.W."/>
            <person name="Visel A."/>
            <person name="Grigoriev I.V."/>
        </authorList>
    </citation>
    <scope>NUCLEOTIDE SEQUENCE [LARGE SCALE GENOMIC DNA]</scope>
    <source>
        <strain evidence="11 12">12-1054</strain>
    </source>
</reference>
<keyword evidence="5" id="KW-0679">Respiratory chain</keyword>
<comment type="caution">
    <text evidence="11">The sequence shown here is derived from an EMBL/GenBank/DDBJ whole genome shotgun (WGS) entry which is preliminary data.</text>
</comment>
<dbReference type="PANTHER" id="PTHR12878:SF0">
    <property type="entry name" value="NADH DEHYDROGENASE [UBIQUINONE] 1 ALPHA SUBCOMPLEX SUBUNIT 2"/>
    <property type="match status" value="1"/>
</dbReference>
<sequence length="107" mass="11928">MASKYAFSGTLKEVRRHSQPSSLTIQLRFHFCQTSEASTGLKQFLQKAYPVMKKHNPSTPLLVREAFGTPPKIWARYEKGREVSVSVDGLSTAEVEKQVQSLAQASS</sequence>
<evidence type="ECO:0000256" key="2">
    <source>
        <dbReference type="ARBA" id="ARBA00004443"/>
    </source>
</evidence>
<dbReference type="Pfam" id="PF05047">
    <property type="entry name" value="L51_S25_CI-B8"/>
    <property type="match status" value="1"/>
</dbReference>
<dbReference type="SMART" id="SM00916">
    <property type="entry name" value="L51_S25_CI-B8"/>
    <property type="match status" value="1"/>
</dbReference>
<evidence type="ECO:0000256" key="3">
    <source>
        <dbReference type="ARBA" id="ARBA00008939"/>
    </source>
</evidence>
<evidence type="ECO:0000259" key="10">
    <source>
        <dbReference type="SMART" id="SM00916"/>
    </source>
</evidence>
<evidence type="ECO:0000256" key="5">
    <source>
        <dbReference type="ARBA" id="ARBA00022660"/>
    </source>
</evidence>
<keyword evidence="8" id="KW-0496">Mitochondrion</keyword>
<dbReference type="GeneID" id="63784694"/>
<dbReference type="OMA" id="FIEQQYV"/>
<dbReference type="STRING" id="56484.A0A1Y2EX71"/>
<dbReference type="AlphaFoldDB" id="A0A1Y2EX71"/>
<proteinExistence type="inferred from homology"/>
<evidence type="ECO:0000256" key="7">
    <source>
        <dbReference type="ARBA" id="ARBA00022982"/>
    </source>
</evidence>
<gene>
    <name evidence="11" type="ORF">BCR37DRAFT_351937</name>
</gene>
<evidence type="ECO:0000256" key="8">
    <source>
        <dbReference type="ARBA" id="ARBA00023128"/>
    </source>
</evidence>
<dbReference type="Gene3D" id="3.40.30.10">
    <property type="entry name" value="Glutaredoxin"/>
    <property type="match status" value="1"/>
</dbReference>
<dbReference type="SUPFAM" id="SSF52833">
    <property type="entry name" value="Thioredoxin-like"/>
    <property type="match status" value="1"/>
</dbReference>
<evidence type="ECO:0000313" key="11">
    <source>
        <dbReference type="EMBL" id="ORY75726.1"/>
    </source>
</evidence>
<keyword evidence="7" id="KW-0249">Electron transport</keyword>
<protein>
    <submittedName>
        <fullName evidence="11">Thioredoxin-like protein</fullName>
    </submittedName>
</protein>
<comment type="function">
    <text evidence="1">Accessory subunit of the mitochondrial membrane respiratory chain NADH dehydrogenase (Complex I), that is believed not to be involved in catalysis. Complex I functions in the transfer of electrons from NADH to the respiratory chain. The immediate electron acceptor for the enzyme is believed to be ubiquinone.</text>
</comment>
<keyword evidence="9" id="KW-0472">Membrane</keyword>
<dbReference type="RefSeq" id="XP_040722374.1">
    <property type="nucleotide sequence ID" value="XM_040868095.1"/>
</dbReference>
<keyword evidence="6" id="KW-0999">Mitochondrion inner membrane</keyword>
<evidence type="ECO:0000256" key="4">
    <source>
        <dbReference type="ARBA" id="ARBA00022448"/>
    </source>
</evidence>
<comment type="subcellular location">
    <subcellularLocation>
        <location evidence="2">Mitochondrion inner membrane</location>
        <topology evidence="2">Peripheral membrane protein</topology>
        <orientation evidence="2">Matrix side</orientation>
    </subcellularLocation>
</comment>
<comment type="similarity">
    <text evidence="3">Belongs to the complex I NDUFA2 subunit family.</text>
</comment>
<dbReference type="InterPro" id="IPR016464">
    <property type="entry name" value="NADH_Ub_cplx-1_asu_su-2"/>
</dbReference>
<dbReference type="InterPro" id="IPR036249">
    <property type="entry name" value="Thioredoxin-like_sf"/>
</dbReference>
<keyword evidence="4" id="KW-0813">Transport</keyword>
<evidence type="ECO:0000256" key="6">
    <source>
        <dbReference type="ARBA" id="ARBA00022792"/>
    </source>
</evidence>
<dbReference type="InterPro" id="IPR007741">
    <property type="entry name" value="Ribosomal_mL43/mS25/NADH_DH"/>
</dbReference>
<evidence type="ECO:0000256" key="1">
    <source>
        <dbReference type="ARBA" id="ARBA00003195"/>
    </source>
</evidence>
<dbReference type="Proteomes" id="UP000193685">
    <property type="component" value="Unassembled WGS sequence"/>
</dbReference>